<organism evidence="1 2">
    <name type="scientific">Treponema porcinum</name>
    <dbReference type="NCBI Taxonomy" id="261392"/>
    <lineage>
        <taxon>Bacteria</taxon>
        <taxon>Pseudomonadati</taxon>
        <taxon>Spirochaetota</taxon>
        <taxon>Spirochaetia</taxon>
        <taxon>Spirochaetales</taxon>
        <taxon>Treponemataceae</taxon>
        <taxon>Treponema</taxon>
    </lineage>
</organism>
<dbReference type="AlphaFoldDB" id="A0A1T4JHK5"/>
<keyword evidence="2" id="KW-1185">Reference proteome</keyword>
<gene>
    <name evidence="1" type="ORF">SAMN02745149_00103</name>
</gene>
<sequence>MEKKADTLIRDNKDYGSVGEFLKDVLKEGSELSVVSAYFTIFAYYGLHEQLDSIKSMKFLFGEPTFITSDNVDVRNYKIEEQMFEYGLLQDAGKVTAEIAKLHAETEFEKYRIVQDRLYKSDFDRFIEDEGAL</sequence>
<reference evidence="1 2" key="1">
    <citation type="submission" date="2017-02" db="EMBL/GenBank/DDBJ databases">
        <authorList>
            <person name="Peterson S.W."/>
        </authorList>
    </citation>
    <scope>NUCLEOTIDE SEQUENCE [LARGE SCALE GENOMIC DNA]</scope>
    <source>
        <strain evidence="1 2">ATCC BAA-908</strain>
    </source>
</reference>
<dbReference type="Proteomes" id="UP000190423">
    <property type="component" value="Unassembled WGS sequence"/>
</dbReference>
<name>A0A1T4JHK5_TREPO</name>
<evidence type="ECO:0000313" key="2">
    <source>
        <dbReference type="Proteomes" id="UP000190423"/>
    </source>
</evidence>
<proteinExistence type="predicted"/>
<dbReference type="STRING" id="261392.SAMN02745149_00103"/>
<dbReference type="EMBL" id="FUWG01000002">
    <property type="protein sequence ID" value="SJZ29601.1"/>
    <property type="molecule type" value="Genomic_DNA"/>
</dbReference>
<protein>
    <submittedName>
        <fullName evidence="1">Uncharacterized protein</fullName>
    </submittedName>
</protein>
<evidence type="ECO:0000313" key="1">
    <source>
        <dbReference type="EMBL" id="SJZ29601.1"/>
    </source>
</evidence>
<accession>A0A1T4JHK5</accession>